<keyword evidence="2" id="KW-1185">Reference proteome</keyword>
<organism evidence="1 2">
    <name type="scientific">Acidothermus cellulolyticus (strain ATCC 43068 / DSM 8971 / 11B)</name>
    <dbReference type="NCBI Taxonomy" id="351607"/>
    <lineage>
        <taxon>Bacteria</taxon>
        <taxon>Bacillati</taxon>
        <taxon>Actinomycetota</taxon>
        <taxon>Actinomycetes</taxon>
        <taxon>Acidothermales</taxon>
        <taxon>Acidothermaceae</taxon>
        <taxon>Acidothermus</taxon>
    </lineage>
</organism>
<evidence type="ECO:0000313" key="2">
    <source>
        <dbReference type="Proteomes" id="UP000008221"/>
    </source>
</evidence>
<gene>
    <name evidence="1" type="ordered locus">Acel_1952</name>
</gene>
<name>A0LWB4_ACIC1</name>
<evidence type="ECO:0008006" key="3">
    <source>
        <dbReference type="Google" id="ProtNLM"/>
    </source>
</evidence>
<dbReference type="OrthoDB" id="9760040at2"/>
<protein>
    <recommendedName>
        <fullName evidence="3">DUF885 domain-containing protein</fullName>
    </recommendedName>
</protein>
<dbReference type="RefSeq" id="WP_011720787.1">
    <property type="nucleotide sequence ID" value="NC_008578.1"/>
</dbReference>
<dbReference type="KEGG" id="ace:Acel_1952"/>
<dbReference type="PANTHER" id="PTHR33361:SF15">
    <property type="entry name" value="DUF885 FAMILY LIPOPROTEIN"/>
    <property type="match status" value="1"/>
</dbReference>
<dbReference type="EMBL" id="CP000481">
    <property type="protein sequence ID" value="ABK53724.1"/>
    <property type="molecule type" value="Genomic_DNA"/>
</dbReference>
<dbReference type="PANTHER" id="PTHR33361">
    <property type="entry name" value="GLR0591 PROTEIN"/>
    <property type="match status" value="1"/>
</dbReference>
<sequence>MTVASTPEPAADFERFASEAVDQLLAYQPSLATAIGDHRFDDRLEDLRPAAVNDEIRALRAVLTRLERYPLDRLPVGHRVDAEILRNKVAERLFELETLREHEWNPLQANPGTALYLLLARDFAPLDDRLRALAGRLAAVPEQLAAARASSRDMPRVHVETAIDQFSGTLRLLEDEIPAHAQGSPYAGLVAERLAPAVEAVRTHLAWLCEQLDQADGDPRLGPELYTAKLALVLDVARRPEDVAAAAWAEVQRVEQAMVETAGRLGGSPQEIFARLAEQAPNDETVITEARSALAEATEFVQGRELVTYYADPLDIIVMPEIHRGVAVAYCEPPGPLDPPDTPTFFAISPAPASWPSERVASFYREYNVHALRNLVVHEAMPGHMLQLAHARRSETPTLVRRAFWSGPFVEGWAVYAEEVMARYGFGGLAVAMQQLKMRLRTALNAVLDVGVHCEGLTEEEALRLLRDRGYQEEGEAVGKWRRALLTSAQLSTYHVGVLEVSEVAAQLRAAHPEWSDRRLHDTLLSFGNPPPRHLPRLLGLA</sequence>
<dbReference type="InterPro" id="IPR010281">
    <property type="entry name" value="DUF885"/>
</dbReference>
<dbReference type="eggNOG" id="COG4805">
    <property type="taxonomic scope" value="Bacteria"/>
</dbReference>
<accession>A0LWB4</accession>
<dbReference type="HOGENOM" id="CLU_028527_0_0_11"/>
<dbReference type="AlphaFoldDB" id="A0LWB4"/>
<evidence type="ECO:0000313" key="1">
    <source>
        <dbReference type="EMBL" id="ABK53724.1"/>
    </source>
</evidence>
<dbReference type="InParanoid" id="A0LWB4"/>
<dbReference type="Proteomes" id="UP000008221">
    <property type="component" value="Chromosome"/>
</dbReference>
<reference evidence="1 2" key="1">
    <citation type="journal article" date="2009" name="Genome Res.">
        <title>Complete genome of the cellulolytic thermophile Acidothermus cellulolyticus 11B provides insights into its ecophysiological and evolutionary adaptations.</title>
        <authorList>
            <person name="Barabote R.D."/>
            <person name="Xie G."/>
            <person name="Leu D.H."/>
            <person name="Normand P."/>
            <person name="Necsulea A."/>
            <person name="Daubin V."/>
            <person name="Medigue C."/>
            <person name="Adney W.S."/>
            <person name="Xu X.C."/>
            <person name="Lapidus A."/>
            <person name="Parales R.E."/>
            <person name="Detter C."/>
            <person name="Pujic P."/>
            <person name="Bruce D."/>
            <person name="Lavire C."/>
            <person name="Challacombe J.F."/>
            <person name="Brettin T.S."/>
            <person name="Berry A.M."/>
        </authorList>
    </citation>
    <scope>NUCLEOTIDE SEQUENCE [LARGE SCALE GENOMIC DNA]</scope>
    <source>
        <strain evidence="2">ATCC 43068 / DSM 8971 / 11B</strain>
    </source>
</reference>
<dbReference type="Pfam" id="PF05960">
    <property type="entry name" value="DUF885"/>
    <property type="match status" value="1"/>
</dbReference>
<dbReference type="STRING" id="351607.Acel_1952"/>
<proteinExistence type="predicted"/>